<evidence type="ECO:0000256" key="1">
    <source>
        <dbReference type="ARBA" id="ARBA00000900"/>
    </source>
</evidence>
<evidence type="ECO:0000313" key="8">
    <source>
        <dbReference type="Proteomes" id="UP000002279"/>
    </source>
</evidence>
<comment type="catalytic activity">
    <reaction evidence="1">
        <text>S-ubiquitinyl-[E2 ubiquitin-conjugating enzyme]-L-cysteine + [acceptor protein]-L-lysine = [E2 ubiquitin-conjugating enzyme]-L-cysteine + N(6)-ubiquitinyl-[acceptor protein]-L-lysine.</text>
        <dbReference type="EC" id="2.3.2.27"/>
    </reaction>
</comment>
<comment type="pathway">
    <text evidence="2">Protein modification; protein ubiquitination.</text>
</comment>
<evidence type="ECO:0000256" key="6">
    <source>
        <dbReference type="SAM" id="MobiDB-lite"/>
    </source>
</evidence>
<reference evidence="7" key="2">
    <citation type="submission" date="2025-08" db="UniProtKB">
        <authorList>
            <consortium name="Ensembl"/>
        </authorList>
    </citation>
    <scope>IDENTIFICATION</scope>
    <source>
        <strain evidence="7">Glennie</strain>
    </source>
</reference>
<dbReference type="Ensembl" id="ENSOANT00000040380.2">
    <property type="protein sequence ID" value="ENSOANP00000031139.2"/>
    <property type="gene ID" value="ENSOANG00000009420.3"/>
</dbReference>
<keyword evidence="5" id="KW-0833">Ubl conjugation pathway</keyword>
<organism evidence="7 8">
    <name type="scientific">Ornithorhynchus anatinus</name>
    <name type="common">Duckbill platypus</name>
    <dbReference type="NCBI Taxonomy" id="9258"/>
    <lineage>
        <taxon>Eukaryota</taxon>
        <taxon>Metazoa</taxon>
        <taxon>Chordata</taxon>
        <taxon>Craniata</taxon>
        <taxon>Vertebrata</taxon>
        <taxon>Euteleostomi</taxon>
        <taxon>Mammalia</taxon>
        <taxon>Monotremata</taxon>
        <taxon>Ornithorhynchidae</taxon>
        <taxon>Ornithorhynchus</taxon>
    </lineage>
</organism>
<keyword evidence="4" id="KW-0808">Transferase</keyword>
<feature type="compositionally biased region" description="Basic residues" evidence="6">
    <location>
        <begin position="112"/>
        <end position="126"/>
    </location>
</feature>
<evidence type="ECO:0000256" key="4">
    <source>
        <dbReference type="ARBA" id="ARBA00022679"/>
    </source>
</evidence>
<dbReference type="AlphaFoldDB" id="K7EC82"/>
<dbReference type="Bgee" id="ENSOANG00000009420">
    <property type="expression patterns" value="Expressed in testis and 7 other cell types or tissues"/>
</dbReference>
<keyword evidence="8" id="KW-1185">Reference proteome</keyword>
<protein>
    <recommendedName>
        <fullName evidence="3">RING-type E3 ubiquitin transferase</fullName>
        <ecNumber evidence="3">2.3.2.27</ecNumber>
    </recommendedName>
</protein>
<evidence type="ECO:0000256" key="3">
    <source>
        <dbReference type="ARBA" id="ARBA00012483"/>
    </source>
</evidence>
<evidence type="ECO:0000256" key="5">
    <source>
        <dbReference type="ARBA" id="ARBA00022786"/>
    </source>
</evidence>
<dbReference type="EC" id="2.3.2.27" evidence="3"/>
<accession>K7EC82</accession>
<reference evidence="7" key="3">
    <citation type="submission" date="2025-09" db="UniProtKB">
        <authorList>
            <consortium name="Ensembl"/>
        </authorList>
    </citation>
    <scope>IDENTIFICATION</scope>
    <source>
        <strain evidence="7">Glennie</strain>
    </source>
</reference>
<proteinExistence type="predicted"/>
<evidence type="ECO:0000256" key="2">
    <source>
        <dbReference type="ARBA" id="ARBA00004906"/>
    </source>
</evidence>
<dbReference type="GeneTree" id="ENSGT00530000063836"/>
<name>K7EC82_ORNAN</name>
<feature type="region of interest" description="Disordered" evidence="6">
    <location>
        <begin position="24"/>
        <end position="136"/>
    </location>
</feature>
<dbReference type="eggNOG" id="KOG1609">
    <property type="taxonomic scope" value="Eukaryota"/>
</dbReference>
<feature type="compositionally biased region" description="Basic and acidic residues" evidence="6">
    <location>
        <begin position="34"/>
        <end position="55"/>
    </location>
</feature>
<dbReference type="PANTHER" id="PTHR14471">
    <property type="entry name" value="MARCH7/10 E3 UBIQUITIN PROTEIN LIGASE FAMILY MEMBER"/>
    <property type="match status" value="1"/>
</dbReference>
<evidence type="ECO:0000313" key="7">
    <source>
        <dbReference type="Ensembl" id="ENSOANP00000031139.2"/>
    </source>
</evidence>
<dbReference type="Proteomes" id="UP000002279">
    <property type="component" value="Chromosome 11"/>
</dbReference>
<sequence length="251" mass="27732">MMYEAKDRQKFISEAQCLRDMQHKMDSDYQACLRRQEQKREHAEKNRDQPSKQDLRPSLCSSHSHERTRISGMPPSRQNTVGEVSVCEQRSADKPSGTNPESKLPAIDQISAKKKQKASMGPKKREKIVWGPSKMTPGGSSEPPLYCVSSSPFCTLFALSPSHLPSSETSCLLLPLVAPPSQAPSSSLPTALLSFSSSPSSHPTSFAFSPSPVPPSPSTFCCFPITRPTPAESTVLCVPRRRNQNPIYLMW</sequence>
<reference evidence="7 8" key="1">
    <citation type="journal article" date="2008" name="Nature">
        <title>Genome analysis of the platypus reveals unique signatures of evolution.</title>
        <authorList>
            <person name="Warren W.C."/>
            <person name="Hillier L.W."/>
            <person name="Marshall Graves J.A."/>
            <person name="Birney E."/>
            <person name="Ponting C.P."/>
            <person name="Grutzner F."/>
            <person name="Belov K."/>
            <person name="Miller W."/>
            <person name="Clarke L."/>
            <person name="Chinwalla A.T."/>
            <person name="Yang S.P."/>
            <person name="Heger A."/>
            <person name="Locke D.P."/>
            <person name="Miethke P."/>
            <person name="Waters P.D."/>
            <person name="Veyrunes F."/>
            <person name="Fulton L."/>
            <person name="Fulton B."/>
            <person name="Graves T."/>
            <person name="Wallis J."/>
            <person name="Puente X.S."/>
            <person name="Lopez-Otin C."/>
            <person name="Ordonez G.R."/>
            <person name="Eichler E.E."/>
            <person name="Chen L."/>
            <person name="Cheng Z."/>
            <person name="Deakin J.E."/>
            <person name="Alsop A."/>
            <person name="Thompson K."/>
            <person name="Kirby P."/>
            <person name="Papenfuss A.T."/>
            <person name="Wakefield M.J."/>
            <person name="Olender T."/>
            <person name="Lancet D."/>
            <person name="Huttley G.A."/>
            <person name="Smit A.F."/>
            <person name="Pask A."/>
            <person name="Temple-Smith P."/>
            <person name="Batzer M.A."/>
            <person name="Walker J.A."/>
            <person name="Konkel M.K."/>
            <person name="Harris R.S."/>
            <person name="Whittington C.M."/>
            <person name="Wong E.S."/>
            <person name="Gemmell N.J."/>
            <person name="Buschiazzo E."/>
            <person name="Vargas Jentzsch I.M."/>
            <person name="Merkel A."/>
            <person name="Schmitz J."/>
            <person name="Zemann A."/>
            <person name="Churakov G."/>
            <person name="Kriegs J.O."/>
            <person name="Brosius J."/>
            <person name="Murchison E.P."/>
            <person name="Sachidanandam R."/>
            <person name="Smith C."/>
            <person name="Hannon G.J."/>
            <person name="Tsend-Ayush E."/>
            <person name="McMillan D."/>
            <person name="Attenborough R."/>
            <person name="Rens W."/>
            <person name="Ferguson-Smith M."/>
            <person name="Lefevre C.M."/>
            <person name="Sharp J.A."/>
            <person name="Nicholas K.R."/>
            <person name="Ray D.A."/>
            <person name="Kube M."/>
            <person name="Reinhardt R."/>
            <person name="Pringle T.H."/>
            <person name="Taylor J."/>
            <person name="Jones R.C."/>
            <person name="Nixon B."/>
            <person name="Dacheux J.L."/>
            <person name="Niwa H."/>
            <person name="Sekita Y."/>
            <person name="Huang X."/>
            <person name="Stark A."/>
            <person name="Kheradpour P."/>
            <person name="Kellis M."/>
            <person name="Flicek P."/>
            <person name="Chen Y."/>
            <person name="Webber C."/>
            <person name="Hardison R."/>
            <person name="Nelson J."/>
            <person name="Hallsworth-Pepin K."/>
            <person name="Delehaunty K."/>
            <person name="Markovic C."/>
            <person name="Minx P."/>
            <person name="Feng Y."/>
            <person name="Kremitzki C."/>
            <person name="Mitreva M."/>
            <person name="Glasscock J."/>
            <person name="Wylie T."/>
            <person name="Wohldmann P."/>
            <person name="Thiru P."/>
            <person name="Nhan M.N."/>
            <person name="Pohl C.S."/>
            <person name="Smith S.M."/>
            <person name="Hou S."/>
            <person name="Nefedov M."/>
            <person name="de Jong P.J."/>
            <person name="Renfree M.B."/>
            <person name="Mardis E.R."/>
            <person name="Wilson R.K."/>
        </authorList>
    </citation>
    <scope>NUCLEOTIDE SEQUENCE [LARGE SCALE GENOMIC DNA]</scope>
    <source>
        <strain evidence="7 8">Glennie</strain>
    </source>
</reference>
<dbReference type="GO" id="GO:0061630">
    <property type="term" value="F:ubiquitin protein ligase activity"/>
    <property type="evidence" value="ECO:0007669"/>
    <property type="project" value="UniProtKB-EC"/>
</dbReference>
<dbReference type="PANTHER" id="PTHR14471:SF5">
    <property type="entry name" value="E3 UBIQUITIN-PROTEIN LIGASE MARCHF10-RELATED"/>
    <property type="match status" value="1"/>
</dbReference>
<gene>
    <name evidence="7" type="primary">MARCHF10</name>
</gene>
<dbReference type="HOGENOM" id="CLU_1844491_0_0_1"/>
<dbReference type="InterPro" id="IPR052297">
    <property type="entry name" value="RING-CH-type_E3_ubiq-ligase"/>
</dbReference>
<dbReference type="STRING" id="9258.ENSOANP00000031139"/>